<evidence type="ECO:0000313" key="3">
    <source>
        <dbReference type="EMBL" id="MFC7058148.1"/>
    </source>
</evidence>
<name>A0ABD5W4I4_9EURY</name>
<dbReference type="EMBL" id="JBHSZI010000001">
    <property type="protein sequence ID" value="MFC7058148.1"/>
    <property type="molecule type" value="Genomic_DNA"/>
</dbReference>
<comment type="caution">
    <text evidence="3">The sequence shown here is derived from an EMBL/GenBank/DDBJ whole genome shotgun (WGS) entry which is preliminary data.</text>
</comment>
<keyword evidence="4" id="KW-1185">Reference proteome</keyword>
<dbReference type="InterPro" id="IPR013783">
    <property type="entry name" value="Ig-like_fold"/>
</dbReference>
<feature type="region of interest" description="Disordered" evidence="1">
    <location>
        <begin position="240"/>
        <end position="261"/>
    </location>
</feature>
<proteinExistence type="predicted"/>
<dbReference type="InterPro" id="IPR011635">
    <property type="entry name" value="CARDB"/>
</dbReference>
<protein>
    <submittedName>
        <fullName evidence="3">CARDB domain-containing protein</fullName>
    </submittedName>
</protein>
<evidence type="ECO:0000313" key="4">
    <source>
        <dbReference type="Proteomes" id="UP001596445"/>
    </source>
</evidence>
<dbReference type="AlphaFoldDB" id="A0ABD5W4I4"/>
<gene>
    <name evidence="3" type="ORF">ACFQQG_08135</name>
</gene>
<feature type="domain" description="CARDB" evidence="2">
    <location>
        <begin position="159"/>
        <end position="231"/>
    </location>
</feature>
<organism evidence="3 4">
    <name type="scientific">Halovenus salina</name>
    <dbReference type="NCBI Taxonomy" id="1510225"/>
    <lineage>
        <taxon>Archaea</taxon>
        <taxon>Methanobacteriati</taxon>
        <taxon>Methanobacteriota</taxon>
        <taxon>Stenosarchaea group</taxon>
        <taxon>Halobacteria</taxon>
        <taxon>Halobacteriales</taxon>
        <taxon>Haloarculaceae</taxon>
        <taxon>Halovenus</taxon>
    </lineage>
</organism>
<dbReference type="RefSeq" id="WP_382184983.1">
    <property type="nucleotide sequence ID" value="NZ_JBHSZI010000001.1"/>
</dbReference>
<feature type="region of interest" description="Disordered" evidence="1">
    <location>
        <begin position="115"/>
        <end position="137"/>
    </location>
</feature>
<dbReference type="Proteomes" id="UP001596445">
    <property type="component" value="Unassembled WGS sequence"/>
</dbReference>
<evidence type="ECO:0000256" key="1">
    <source>
        <dbReference type="SAM" id="MobiDB-lite"/>
    </source>
</evidence>
<evidence type="ECO:0000259" key="2">
    <source>
        <dbReference type="Pfam" id="PF07705"/>
    </source>
</evidence>
<reference evidence="3 4" key="1">
    <citation type="journal article" date="2019" name="Int. J. Syst. Evol. Microbiol.">
        <title>The Global Catalogue of Microorganisms (GCM) 10K type strain sequencing project: providing services to taxonomists for standard genome sequencing and annotation.</title>
        <authorList>
            <consortium name="The Broad Institute Genomics Platform"/>
            <consortium name="The Broad Institute Genome Sequencing Center for Infectious Disease"/>
            <person name="Wu L."/>
            <person name="Ma J."/>
        </authorList>
    </citation>
    <scope>NUCLEOTIDE SEQUENCE [LARGE SCALE GENOMIC DNA]</scope>
    <source>
        <strain evidence="3 4">JCM 30072</strain>
    </source>
</reference>
<sequence length="261" mass="27307">MNPDIRVVAAFALALTAVLVLLAGAAPALADSDANFTATMNTSDANFTVTMNTSDAVDGGGDLAVDVTVTNEGNTSDESQTIALTNSSGVTQDSVTVSPDPGDSRTVTLTWEDVPVPEASPAPDYERTISPTVQSDNDADSTVVTVRWSYFEIDSIEPTTKTIVDGNAFNLSTTVRNVGTLDGTENVRLLVDGTEYRNKSVAIPAEGSTEVSFSDIEPSQGPGTYNYTVETPDETVNGTLTVLRTPSSPSPRSMPSTATAR</sequence>
<dbReference type="Pfam" id="PF07705">
    <property type="entry name" value="CARDB"/>
    <property type="match status" value="1"/>
</dbReference>
<dbReference type="Gene3D" id="2.60.40.10">
    <property type="entry name" value="Immunoglobulins"/>
    <property type="match status" value="1"/>
</dbReference>
<accession>A0ABD5W4I4</accession>